<feature type="transmembrane region" description="Helical" evidence="12">
    <location>
        <begin position="78"/>
        <end position="96"/>
    </location>
</feature>
<feature type="transmembrane region" description="Helical" evidence="12">
    <location>
        <begin position="368"/>
        <end position="389"/>
    </location>
</feature>
<keyword evidence="7 12" id="KW-1133">Transmembrane helix</keyword>
<evidence type="ECO:0000256" key="5">
    <source>
        <dbReference type="ARBA" id="ARBA00022475"/>
    </source>
</evidence>
<dbReference type="OrthoDB" id="263957at2759"/>
<sequence length="416" mass="46768">MLYKETFILLIVLCVILIFWLRDSKKEAIRLPLENGKGYNYFRFNYLTIYFLVMAGDWLQGPYLYAIYKGYGFELGEIAILFISGFLSSGFFGTIIGSAADKLILGGISTSLLFSVFEAWMVSEHFSRGFSSSLLSDTFSKATFGNGLVAIFSGLFANWLVERHGISSPFLAAIGFFVTAAIVIMITWKENYGNISENTNTFQSLYQAVNVIKNDSHVLAIGAVQSLYEASMYIFVFLWGPLLESYHVSDDSNLPFGMIFASFMVAIMIGSLLYGHLSDYMNISLSDIASGIFFIASISLLLPLFTENEFFLFIFFTMFEVTCGLYFPLIGTLRAKVISENIRATVGNLFRVPLNLIVAYILVSNISILEQCLFCSFLLFVAFIWSFWLPMKTSSSKKSTKTVAKIKKTLEKQRSD</sequence>
<reference evidence="13" key="1">
    <citation type="submission" date="2021-06" db="EMBL/GenBank/DDBJ databases">
        <authorList>
            <person name="Kallberg Y."/>
            <person name="Tangrot J."/>
            <person name="Rosling A."/>
        </authorList>
    </citation>
    <scope>NUCLEOTIDE SEQUENCE</scope>
    <source>
        <strain evidence="13">MA453B</strain>
    </source>
</reference>
<feature type="transmembrane region" description="Helical" evidence="12">
    <location>
        <begin position="285"/>
        <end position="304"/>
    </location>
</feature>
<evidence type="ECO:0000256" key="11">
    <source>
        <dbReference type="ARBA" id="ARBA00032555"/>
    </source>
</evidence>
<keyword evidence="4" id="KW-0813">Transport</keyword>
<keyword evidence="9 12" id="KW-0472">Membrane</keyword>
<dbReference type="SUPFAM" id="SSF103473">
    <property type="entry name" value="MFS general substrate transporter"/>
    <property type="match status" value="1"/>
</dbReference>
<evidence type="ECO:0000256" key="12">
    <source>
        <dbReference type="SAM" id="Phobius"/>
    </source>
</evidence>
<evidence type="ECO:0000256" key="8">
    <source>
        <dbReference type="ARBA" id="ARBA00023065"/>
    </source>
</evidence>
<evidence type="ECO:0000313" key="14">
    <source>
        <dbReference type="Proteomes" id="UP000789405"/>
    </source>
</evidence>
<dbReference type="Proteomes" id="UP000789405">
    <property type="component" value="Unassembled WGS sequence"/>
</dbReference>
<protein>
    <recommendedName>
        <fullName evidence="3">Molybdate-anion transporter</fullName>
    </recommendedName>
    <alternativeName>
        <fullName evidence="10">Major facilitator superfamily domain-containing protein 5</fullName>
    </alternativeName>
    <alternativeName>
        <fullName evidence="11">Molybdate transporter 2 homolog</fullName>
    </alternativeName>
</protein>
<evidence type="ECO:0000256" key="9">
    <source>
        <dbReference type="ARBA" id="ARBA00023136"/>
    </source>
</evidence>
<dbReference type="GO" id="GO:0015098">
    <property type="term" value="F:molybdate ion transmembrane transporter activity"/>
    <property type="evidence" value="ECO:0007669"/>
    <property type="project" value="InterPro"/>
</dbReference>
<dbReference type="Pfam" id="PF05631">
    <property type="entry name" value="MFS_5"/>
    <property type="match status" value="2"/>
</dbReference>
<feature type="transmembrane region" description="Helical" evidence="12">
    <location>
        <begin position="103"/>
        <end position="122"/>
    </location>
</feature>
<keyword evidence="14" id="KW-1185">Reference proteome</keyword>
<organism evidence="13 14">
    <name type="scientific">Dentiscutata erythropus</name>
    <dbReference type="NCBI Taxonomy" id="1348616"/>
    <lineage>
        <taxon>Eukaryota</taxon>
        <taxon>Fungi</taxon>
        <taxon>Fungi incertae sedis</taxon>
        <taxon>Mucoromycota</taxon>
        <taxon>Glomeromycotina</taxon>
        <taxon>Glomeromycetes</taxon>
        <taxon>Diversisporales</taxon>
        <taxon>Gigasporaceae</taxon>
        <taxon>Dentiscutata</taxon>
    </lineage>
</organism>
<evidence type="ECO:0000256" key="7">
    <source>
        <dbReference type="ARBA" id="ARBA00022989"/>
    </source>
</evidence>
<dbReference type="AlphaFoldDB" id="A0A9N9B0Y4"/>
<dbReference type="PANTHER" id="PTHR23516:SF1">
    <property type="entry name" value="MOLYBDATE-ANION TRANSPORTER"/>
    <property type="match status" value="1"/>
</dbReference>
<evidence type="ECO:0000256" key="3">
    <source>
        <dbReference type="ARBA" id="ARBA00021242"/>
    </source>
</evidence>
<dbReference type="Gene3D" id="1.20.1250.20">
    <property type="entry name" value="MFS general substrate transporter like domains"/>
    <property type="match status" value="1"/>
</dbReference>
<feature type="transmembrane region" description="Helical" evidence="12">
    <location>
        <begin position="310"/>
        <end position="330"/>
    </location>
</feature>
<feature type="transmembrane region" description="Helical" evidence="12">
    <location>
        <begin position="254"/>
        <end position="273"/>
    </location>
</feature>
<dbReference type="GO" id="GO:0006811">
    <property type="term" value="P:monoatomic ion transport"/>
    <property type="evidence" value="ECO:0007669"/>
    <property type="project" value="UniProtKB-KW"/>
</dbReference>
<evidence type="ECO:0000256" key="10">
    <source>
        <dbReference type="ARBA" id="ARBA00030646"/>
    </source>
</evidence>
<keyword evidence="5" id="KW-1003">Cell membrane</keyword>
<evidence type="ECO:0000256" key="4">
    <source>
        <dbReference type="ARBA" id="ARBA00022448"/>
    </source>
</evidence>
<evidence type="ECO:0000256" key="1">
    <source>
        <dbReference type="ARBA" id="ARBA00003019"/>
    </source>
</evidence>
<dbReference type="InterPro" id="IPR008509">
    <property type="entry name" value="MOT2/MFSD5"/>
</dbReference>
<evidence type="ECO:0000313" key="13">
    <source>
        <dbReference type="EMBL" id="CAG8550922.1"/>
    </source>
</evidence>
<keyword evidence="8" id="KW-0406">Ion transport</keyword>
<keyword evidence="6 12" id="KW-0812">Transmembrane</keyword>
<feature type="transmembrane region" description="Helical" evidence="12">
    <location>
        <begin position="342"/>
        <end position="362"/>
    </location>
</feature>
<comment type="function">
    <text evidence="1">Mediates high-affinity intracellular uptake of the rare oligo-element molybdenum.</text>
</comment>
<feature type="transmembrane region" description="Helical" evidence="12">
    <location>
        <begin position="168"/>
        <end position="188"/>
    </location>
</feature>
<gene>
    <name evidence="13" type="ORF">DERYTH_LOCUS5261</name>
</gene>
<evidence type="ECO:0000256" key="6">
    <source>
        <dbReference type="ARBA" id="ARBA00022692"/>
    </source>
</evidence>
<feature type="transmembrane region" description="Helical" evidence="12">
    <location>
        <begin position="6"/>
        <end position="23"/>
    </location>
</feature>
<evidence type="ECO:0000256" key="2">
    <source>
        <dbReference type="ARBA" id="ARBA00004651"/>
    </source>
</evidence>
<feature type="transmembrane region" description="Helical" evidence="12">
    <location>
        <begin position="142"/>
        <end position="161"/>
    </location>
</feature>
<dbReference type="EMBL" id="CAJVPY010002171">
    <property type="protein sequence ID" value="CAG8550922.1"/>
    <property type="molecule type" value="Genomic_DNA"/>
</dbReference>
<dbReference type="GO" id="GO:0005886">
    <property type="term" value="C:plasma membrane"/>
    <property type="evidence" value="ECO:0007669"/>
    <property type="project" value="UniProtKB-SubCell"/>
</dbReference>
<accession>A0A9N9B0Y4</accession>
<dbReference type="PANTHER" id="PTHR23516">
    <property type="entry name" value="SAM (S-ADENOSYL METHIONINE) TRANSPORTER"/>
    <property type="match status" value="1"/>
</dbReference>
<feature type="transmembrane region" description="Helical" evidence="12">
    <location>
        <begin position="44"/>
        <end position="66"/>
    </location>
</feature>
<comment type="subcellular location">
    <subcellularLocation>
        <location evidence="2">Cell membrane</location>
        <topology evidence="2">Multi-pass membrane protein</topology>
    </subcellularLocation>
</comment>
<proteinExistence type="predicted"/>
<comment type="caution">
    <text evidence="13">The sequence shown here is derived from an EMBL/GenBank/DDBJ whole genome shotgun (WGS) entry which is preliminary data.</text>
</comment>
<name>A0A9N9B0Y4_9GLOM</name>
<dbReference type="InterPro" id="IPR036259">
    <property type="entry name" value="MFS_trans_sf"/>
</dbReference>